<reference evidence="1" key="1">
    <citation type="submission" date="2019-04" db="EMBL/GenBank/DDBJ databases">
        <title>Microbes associate with the intestines of laboratory mice.</title>
        <authorList>
            <person name="Navarre W."/>
            <person name="Wong E."/>
            <person name="Huang K."/>
            <person name="Tropini C."/>
            <person name="Ng K."/>
            <person name="Yu B."/>
        </authorList>
    </citation>
    <scope>NUCLEOTIDE SEQUENCE</scope>
    <source>
        <strain evidence="1">NM72_1-8</strain>
    </source>
</reference>
<evidence type="ECO:0000313" key="1">
    <source>
        <dbReference type="EMBL" id="TGX98642.1"/>
    </source>
</evidence>
<organism evidence="1 2">
    <name type="scientific">Hominisplanchenecus murintestinalis</name>
    <dbReference type="NCBI Taxonomy" id="2941517"/>
    <lineage>
        <taxon>Bacteria</taxon>
        <taxon>Bacillati</taxon>
        <taxon>Bacillota</taxon>
        <taxon>Clostridia</taxon>
        <taxon>Lachnospirales</taxon>
        <taxon>Lachnospiraceae</taxon>
        <taxon>Hominisplanchenecus</taxon>
    </lineage>
</organism>
<comment type="caution">
    <text evidence="1">The sequence shown here is derived from an EMBL/GenBank/DDBJ whole genome shotgun (WGS) entry which is preliminary data.</text>
</comment>
<protein>
    <submittedName>
        <fullName evidence="1">XRE family transcriptional regulator</fullName>
    </submittedName>
</protein>
<gene>
    <name evidence="1" type="ORF">E5357_08205</name>
</gene>
<sequence length="124" mass="14402">MYEIYCRLRDEAGYKDADVARETGITKSTFSDWKNGRSCPKDEKLRKIAKLFGVSADYLKTGEEPQAVYYLDSETARAAQEMYQDPDMRSLFDMKRKMPADRFAAHIKFMKELYEKENPDEGGC</sequence>
<name>A0AC61QZF2_9FIRM</name>
<accession>A0AC61QZF2</accession>
<dbReference type="EMBL" id="SRZB01000015">
    <property type="protein sequence ID" value="TGX98642.1"/>
    <property type="molecule type" value="Genomic_DNA"/>
</dbReference>
<evidence type="ECO:0000313" key="2">
    <source>
        <dbReference type="Proteomes" id="UP000307720"/>
    </source>
</evidence>
<keyword evidence="2" id="KW-1185">Reference proteome</keyword>
<proteinExistence type="predicted"/>
<dbReference type="Proteomes" id="UP000307720">
    <property type="component" value="Unassembled WGS sequence"/>
</dbReference>